<feature type="signal peptide" evidence="2">
    <location>
        <begin position="1"/>
        <end position="18"/>
    </location>
</feature>
<keyword evidence="4" id="KW-1185">Reference proteome</keyword>
<feature type="chain" id="PRO_5022141978" evidence="2">
    <location>
        <begin position="19"/>
        <end position="264"/>
    </location>
</feature>
<name>A0A550CNF7_9AGAR</name>
<organism evidence="3 4">
    <name type="scientific">Schizophyllum amplum</name>
    <dbReference type="NCBI Taxonomy" id="97359"/>
    <lineage>
        <taxon>Eukaryota</taxon>
        <taxon>Fungi</taxon>
        <taxon>Dikarya</taxon>
        <taxon>Basidiomycota</taxon>
        <taxon>Agaricomycotina</taxon>
        <taxon>Agaricomycetes</taxon>
        <taxon>Agaricomycetidae</taxon>
        <taxon>Agaricales</taxon>
        <taxon>Schizophyllaceae</taxon>
        <taxon>Schizophyllum</taxon>
    </lineage>
</organism>
<feature type="compositionally biased region" description="Polar residues" evidence="1">
    <location>
        <begin position="73"/>
        <end position="87"/>
    </location>
</feature>
<keyword evidence="2" id="KW-0732">Signal</keyword>
<sequence>MPSVTRSLLFTLAVLGFAGRYDSSGTASMALAAPVAQPSFPVADYSHNLGPSSRPAKNMRVKHAAGSELSDAVKSSRSASIAPQETDASAPERRQLDQFTLLNNHYHSARKNAATYKRLAAQSSSPSAAQDAEFQQKCATALNNFQLDILGIKEILETAGADRGLQNYDRQSDVQTTLKNVVNLNKDVLKATAILVDNLPVLGPILGPIVYQIKCLLELTLDAIENLTDGLMNSTVAPLLRALLPMFVGAPDCDNKISILDICI</sequence>
<dbReference type="AlphaFoldDB" id="A0A550CNF7"/>
<gene>
    <name evidence="3" type="ORF">BD626DRAFT_566945</name>
</gene>
<dbReference type="OrthoDB" id="2497682at2759"/>
<evidence type="ECO:0000313" key="4">
    <source>
        <dbReference type="Proteomes" id="UP000320762"/>
    </source>
</evidence>
<dbReference type="Proteomes" id="UP000320762">
    <property type="component" value="Unassembled WGS sequence"/>
</dbReference>
<comment type="caution">
    <text evidence="3">The sequence shown here is derived from an EMBL/GenBank/DDBJ whole genome shotgun (WGS) entry which is preliminary data.</text>
</comment>
<evidence type="ECO:0000313" key="3">
    <source>
        <dbReference type="EMBL" id="TRM66332.1"/>
    </source>
</evidence>
<dbReference type="EMBL" id="VDMD01000004">
    <property type="protein sequence ID" value="TRM66332.1"/>
    <property type="molecule type" value="Genomic_DNA"/>
</dbReference>
<evidence type="ECO:0000256" key="2">
    <source>
        <dbReference type="SAM" id="SignalP"/>
    </source>
</evidence>
<protein>
    <submittedName>
        <fullName evidence="3">Uncharacterized protein</fullName>
    </submittedName>
</protein>
<evidence type="ECO:0000256" key="1">
    <source>
        <dbReference type="SAM" id="MobiDB-lite"/>
    </source>
</evidence>
<accession>A0A550CNF7</accession>
<reference evidence="3 4" key="1">
    <citation type="journal article" date="2019" name="New Phytol.">
        <title>Comparative genomics reveals unique wood-decay strategies and fruiting body development in the Schizophyllaceae.</title>
        <authorList>
            <person name="Almasi E."/>
            <person name="Sahu N."/>
            <person name="Krizsan K."/>
            <person name="Balint B."/>
            <person name="Kovacs G.M."/>
            <person name="Kiss B."/>
            <person name="Cseklye J."/>
            <person name="Drula E."/>
            <person name="Henrissat B."/>
            <person name="Nagy I."/>
            <person name="Chovatia M."/>
            <person name="Adam C."/>
            <person name="LaButti K."/>
            <person name="Lipzen A."/>
            <person name="Riley R."/>
            <person name="Grigoriev I.V."/>
            <person name="Nagy L.G."/>
        </authorList>
    </citation>
    <scope>NUCLEOTIDE SEQUENCE [LARGE SCALE GENOMIC DNA]</scope>
    <source>
        <strain evidence="3 4">NL-1724</strain>
    </source>
</reference>
<proteinExistence type="predicted"/>
<feature type="region of interest" description="Disordered" evidence="1">
    <location>
        <begin position="66"/>
        <end position="92"/>
    </location>
</feature>